<dbReference type="SUPFAM" id="SSF49899">
    <property type="entry name" value="Concanavalin A-like lectins/glucanases"/>
    <property type="match status" value="1"/>
</dbReference>
<dbReference type="Gene3D" id="2.60.40.10">
    <property type="entry name" value="Immunoglobulins"/>
    <property type="match status" value="2"/>
</dbReference>
<dbReference type="FunFam" id="2.60.40.10:FF:000680">
    <property type="entry name" value="Beta-galactosidase"/>
    <property type="match status" value="1"/>
</dbReference>
<dbReference type="InterPro" id="IPR006558">
    <property type="entry name" value="LamG-like"/>
</dbReference>
<evidence type="ECO:0000313" key="14">
    <source>
        <dbReference type="Proteomes" id="UP000054024"/>
    </source>
</evidence>
<dbReference type="Gene3D" id="3.20.20.80">
    <property type="entry name" value="Glycosidases"/>
    <property type="match status" value="2"/>
</dbReference>
<dbReference type="EMBL" id="LMWJ01000006">
    <property type="protein sequence ID" value="KUM79260.1"/>
    <property type="molecule type" value="Genomic_DNA"/>
</dbReference>
<evidence type="ECO:0000256" key="4">
    <source>
        <dbReference type="ARBA" id="ARBA00013303"/>
    </source>
</evidence>
<dbReference type="SUPFAM" id="SSF49785">
    <property type="entry name" value="Galactose-binding domain-like"/>
    <property type="match status" value="1"/>
</dbReference>
<dbReference type="InterPro" id="IPR013783">
    <property type="entry name" value="Ig-like_fold"/>
</dbReference>
<dbReference type="PROSITE" id="PS00719">
    <property type="entry name" value="GLYCOSYL_HYDROL_F2_1"/>
    <property type="match status" value="1"/>
</dbReference>
<dbReference type="PANTHER" id="PTHR46323">
    <property type="entry name" value="BETA-GALACTOSIDASE"/>
    <property type="match status" value="1"/>
</dbReference>
<gene>
    <name evidence="13" type="ORF">AQI70_10495</name>
</gene>
<dbReference type="InterPro" id="IPR008979">
    <property type="entry name" value="Galactose-bd-like_sf"/>
</dbReference>
<proteinExistence type="inferred from homology"/>
<evidence type="ECO:0000256" key="6">
    <source>
        <dbReference type="ARBA" id="ARBA00022801"/>
    </source>
</evidence>
<dbReference type="InterPro" id="IPR006101">
    <property type="entry name" value="Glyco_hydro_2"/>
</dbReference>
<dbReference type="InterPro" id="IPR006104">
    <property type="entry name" value="Glyco_hydro_2_N"/>
</dbReference>
<organism evidence="13 14">
    <name type="scientific">Streptomyces curacoi</name>
    <dbReference type="NCBI Taxonomy" id="146536"/>
    <lineage>
        <taxon>Bacteria</taxon>
        <taxon>Bacillati</taxon>
        <taxon>Actinomycetota</taxon>
        <taxon>Actinomycetes</taxon>
        <taxon>Kitasatosporales</taxon>
        <taxon>Streptomycetaceae</taxon>
        <taxon>Streptomyces</taxon>
    </lineage>
</organism>
<dbReference type="GO" id="GO:0009341">
    <property type="term" value="C:beta-galactosidase complex"/>
    <property type="evidence" value="ECO:0007669"/>
    <property type="project" value="InterPro"/>
</dbReference>
<dbReference type="Gene3D" id="2.70.98.10">
    <property type="match status" value="1"/>
</dbReference>
<reference evidence="13 14" key="1">
    <citation type="submission" date="2015-10" db="EMBL/GenBank/DDBJ databases">
        <title>Draft genome sequence of Streptomyces curacoi DSM 40107, type strain for the species Streptomyces curacoi.</title>
        <authorList>
            <person name="Ruckert C."/>
            <person name="Winkler A."/>
            <person name="Kalinowski J."/>
            <person name="Kampfer P."/>
            <person name="Glaeser S."/>
        </authorList>
    </citation>
    <scope>NUCLEOTIDE SEQUENCE [LARGE SCALE GENOMIC DNA]</scope>
    <source>
        <strain evidence="13 14">DSM 40107</strain>
    </source>
</reference>
<evidence type="ECO:0000256" key="1">
    <source>
        <dbReference type="ARBA" id="ARBA00001412"/>
    </source>
</evidence>
<evidence type="ECO:0000256" key="3">
    <source>
        <dbReference type="ARBA" id="ARBA00012756"/>
    </source>
</evidence>
<evidence type="ECO:0000256" key="9">
    <source>
        <dbReference type="ARBA" id="ARBA00032230"/>
    </source>
</evidence>
<dbReference type="InterPro" id="IPR036156">
    <property type="entry name" value="Beta-gal/glucu_dom_sf"/>
</dbReference>
<dbReference type="SUPFAM" id="SSF51445">
    <property type="entry name" value="(Trans)glycosidases"/>
    <property type="match status" value="1"/>
</dbReference>
<dbReference type="InterPro" id="IPR032312">
    <property type="entry name" value="LacZ_4"/>
</dbReference>
<dbReference type="SMART" id="SM00560">
    <property type="entry name" value="LamGL"/>
    <property type="match status" value="1"/>
</dbReference>
<dbReference type="GO" id="GO:0004565">
    <property type="term" value="F:beta-galactosidase activity"/>
    <property type="evidence" value="ECO:0007669"/>
    <property type="project" value="UniProtKB-EC"/>
</dbReference>
<dbReference type="STRING" id="146536.AQI70_10495"/>
<evidence type="ECO:0000256" key="8">
    <source>
        <dbReference type="ARBA" id="ARBA00023295"/>
    </source>
</evidence>
<dbReference type="Pfam" id="PF02929">
    <property type="entry name" value="Bgal_small_N"/>
    <property type="match status" value="1"/>
</dbReference>
<sequence>MPHSFDSYAGHPIRPRGVPVSRRRLLEGGAAVLGALALSGASTATVHAADGDGAAAGTPEWNGDISLFQVGAEPPHTTLMPYADVRQALAADRTRSPYRLSLDGKWKFAYTERPDDRDTDFYRTDVDDRDWDTIPVPSVWQTHGYDRPIYVNITYPYWGPNGLGEDPQPPAAPTRYNPVGQYRRTFTVPKDWSGRRTFLHFEGVKSAHYVWINGELVGYKEDSFTPAEYDITKYLKPGTNQIAVEVYRYSDGDWLEDQDMIRLSGIFRSVYLYSTPAVHLRDFKLDTPLSDDYRAADLSVTASVRDYGGSGAGRYTVETQVYDADGHPVWSRPLQIPVRVGAVGEDATATAAKSVPAPKLWSAEHPYLYTAVLRLRDPAGRLIETLSHRVGLREFALKDGLMRINGKPVSFRGTNRHEMHPDRGMALTRADMIEDITIIKRMNINSVRTSHYPNNPVWYELADEYGLYLVDETNLETHGIRGEYPGNHADWTEACVARAQNMVHRDKNHASVVIWSLGNEAGGGSTFVAMRDWIKSYDPTRVVQYEGDDRPTISDIRSEMYDSPATVESRAKNTGDTRPYVMIEYSHAMGNSNGNFKKYWDLIRRYNVLQGGWIWDFVDQSLSWPTPTRKLLTETGPGRLRGEIMAPSGTFDRAKGVAGGTVFARDAGLDLTGSLTLEAWITPHVLGYHQPVLAKGDTQYALKQTNKNLEFFIHGGGQWITASWALPDGWTGTEHHIAGVYDADAGTLTLYVDGEAKATRTTTRRPSSNTAPLALATDADNWTREFSGTIRRARVYARALSAAELASDGRGPGDDGVRFWFDAATAGLTEKRPRQKTFFAYGGDWADNPNDGNFVADGIVTADRGHTGKAAEIKRVYQAINAAPASGDRLAPGAAVTLTNENLFTNLREFDGRWALLADGEVVQRGRLSRAQLDVAPLSSSEIHVPFEVPDSPAPGAEYFLELSFTTKETTKWAKAGFEVAGQQLAVDADSPAVTPVPLDSVPELAFEDGAESVTVTGRGFSVTVDKKTGVITSYKARGAQLIASGPAPNFWRAPTDNDKGNGQHVRNQTWRDAGANRKVTDVGVRGLRGRAVEIKVSGTLPTTTESSYTTTYTVFGNGEIKVDNTLHPGATSLPYIPEVGTLLFLPGRLERLHYYGRGPEENHIDRNNGTDVGRYSGTVSGQWEPYIRPQENGNRTDVRWVALTGRDGTGLLVSGEPLLEVNASHFTPEDLSVGARHDYQLTPRDEVVLRLAHRQMGVGGDNSWGAHTHDEYKLFASRDYSYTYRLRPLTDLGEAMAASRRPTAVE</sequence>
<dbReference type="InterPro" id="IPR006102">
    <property type="entry name" value="Ig-like_GH2"/>
</dbReference>
<dbReference type="Gene3D" id="2.60.120.200">
    <property type="match status" value="1"/>
</dbReference>
<dbReference type="PROSITE" id="PS51318">
    <property type="entry name" value="TAT"/>
    <property type="match status" value="1"/>
</dbReference>
<dbReference type="InterPro" id="IPR050347">
    <property type="entry name" value="Bact_Beta-galactosidase"/>
</dbReference>
<dbReference type="InterPro" id="IPR023230">
    <property type="entry name" value="Glyco_hydro_2_CS"/>
</dbReference>
<dbReference type="Pfam" id="PF02837">
    <property type="entry name" value="Glyco_hydro_2_N"/>
    <property type="match status" value="1"/>
</dbReference>
<dbReference type="Pfam" id="PF16353">
    <property type="entry name" value="LacZ_4"/>
    <property type="match status" value="1"/>
</dbReference>
<dbReference type="InterPro" id="IPR011013">
    <property type="entry name" value="Gal_mutarotase_sf_dom"/>
</dbReference>
<feature type="domain" description="LamG-like jellyroll fold" evidence="11">
    <location>
        <begin position="673"/>
        <end position="803"/>
    </location>
</feature>
<dbReference type="Proteomes" id="UP000054024">
    <property type="component" value="Unassembled WGS sequence"/>
</dbReference>
<evidence type="ECO:0000259" key="11">
    <source>
        <dbReference type="SMART" id="SM00560"/>
    </source>
</evidence>
<dbReference type="GO" id="GO:0030246">
    <property type="term" value="F:carbohydrate binding"/>
    <property type="evidence" value="ECO:0007669"/>
    <property type="project" value="InterPro"/>
</dbReference>
<dbReference type="SUPFAM" id="SSF49303">
    <property type="entry name" value="beta-Galactosidase/glucuronidase domain"/>
    <property type="match status" value="2"/>
</dbReference>
<keyword evidence="14" id="KW-1185">Reference proteome</keyword>
<evidence type="ECO:0000256" key="7">
    <source>
        <dbReference type="ARBA" id="ARBA00023157"/>
    </source>
</evidence>
<dbReference type="InterPro" id="IPR014718">
    <property type="entry name" value="GH-type_carb-bd"/>
</dbReference>
<dbReference type="PRINTS" id="PR00132">
    <property type="entry name" value="GLHYDRLASE2"/>
</dbReference>
<keyword evidence="5" id="KW-0732">Signal</keyword>
<comment type="catalytic activity">
    <reaction evidence="1 10">
        <text>Hydrolysis of terminal non-reducing beta-D-galactose residues in beta-D-galactosides.</text>
        <dbReference type="EC" id="3.2.1.23"/>
    </reaction>
</comment>
<keyword evidence="7" id="KW-1015">Disulfide bond</keyword>
<dbReference type="Pfam" id="PF02836">
    <property type="entry name" value="Glyco_hydro_2_C"/>
    <property type="match status" value="2"/>
</dbReference>
<evidence type="ECO:0000259" key="12">
    <source>
        <dbReference type="SMART" id="SM01038"/>
    </source>
</evidence>
<name>A0A124H5D9_9ACTN</name>
<dbReference type="Gene3D" id="2.60.120.260">
    <property type="entry name" value="Galactose-binding domain-like"/>
    <property type="match status" value="1"/>
</dbReference>
<dbReference type="InterPro" id="IPR004199">
    <property type="entry name" value="B-gal_small/dom_5"/>
</dbReference>
<evidence type="ECO:0000256" key="5">
    <source>
        <dbReference type="ARBA" id="ARBA00022729"/>
    </source>
</evidence>
<comment type="caution">
    <text evidence="13">The sequence shown here is derived from an EMBL/GenBank/DDBJ whole genome shotgun (WGS) entry which is preliminary data.</text>
</comment>
<protein>
    <recommendedName>
        <fullName evidence="4 10">Beta-galactosidase</fullName>
        <ecNumber evidence="3 10">3.2.1.23</ecNumber>
    </recommendedName>
    <alternativeName>
        <fullName evidence="9 10">Lactase</fullName>
    </alternativeName>
</protein>
<keyword evidence="8 10" id="KW-0326">Glycosidase</keyword>
<dbReference type="InterPro" id="IPR017853">
    <property type="entry name" value="GH"/>
</dbReference>
<dbReference type="EC" id="3.2.1.23" evidence="3 10"/>
<comment type="similarity">
    <text evidence="2 10">Belongs to the glycosyl hydrolase 2 family.</text>
</comment>
<dbReference type="GO" id="GO:0005990">
    <property type="term" value="P:lactose catabolic process"/>
    <property type="evidence" value="ECO:0007669"/>
    <property type="project" value="TreeGrafter"/>
</dbReference>
<evidence type="ECO:0000256" key="10">
    <source>
        <dbReference type="RuleBase" id="RU361154"/>
    </source>
</evidence>
<dbReference type="OrthoDB" id="9762066at2"/>
<dbReference type="InterPro" id="IPR023232">
    <property type="entry name" value="Glyco_hydro_2_AS"/>
</dbReference>
<evidence type="ECO:0000256" key="2">
    <source>
        <dbReference type="ARBA" id="ARBA00007401"/>
    </source>
</evidence>
<dbReference type="RefSeq" id="WP_062146842.1">
    <property type="nucleotide sequence ID" value="NZ_KQ947986.1"/>
</dbReference>
<evidence type="ECO:0000313" key="13">
    <source>
        <dbReference type="EMBL" id="KUM79260.1"/>
    </source>
</evidence>
<dbReference type="InterPro" id="IPR006311">
    <property type="entry name" value="TAT_signal"/>
</dbReference>
<feature type="domain" description="Beta galactosidase small chain/" evidence="12">
    <location>
        <begin position="1015"/>
        <end position="1288"/>
    </location>
</feature>
<dbReference type="Pfam" id="PF13385">
    <property type="entry name" value="Laminin_G_3"/>
    <property type="match status" value="1"/>
</dbReference>
<dbReference type="Pfam" id="PF00703">
    <property type="entry name" value="Glyco_hydro_2"/>
    <property type="match status" value="1"/>
</dbReference>
<dbReference type="InterPro" id="IPR013320">
    <property type="entry name" value="ConA-like_dom_sf"/>
</dbReference>
<dbReference type="InterPro" id="IPR006103">
    <property type="entry name" value="Glyco_hydro_2_cat"/>
</dbReference>
<dbReference type="PROSITE" id="PS00608">
    <property type="entry name" value="GLYCOSYL_HYDROL_F2_2"/>
    <property type="match status" value="1"/>
</dbReference>
<dbReference type="SMART" id="SM01038">
    <property type="entry name" value="Bgal_small_N"/>
    <property type="match status" value="1"/>
</dbReference>
<dbReference type="SUPFAM" id="SSF74650">
    <property type="entry name" value="Galactose mutarotase-like"/>
    <property type="match status" value="1"/>
</dbReference>
<dbReference type="PANTHER" id="PTHR46323:SF2">
    <property type="entry name" value="BETA-GALACTOSIDASE"/>
    <property type="match status" value="1"/>
</dbReference>
<accession>A0A124H5D9</accession>
<keyword evidence="6 10" id="KW-0378">Hydrolase</keyword>